<dbReference type="EMBL" id="CAWUPB010000913">
    <property type="protein sequence ID" value="CAK7329219.1"/>
    <property type="molecule type" value="Genomic_DNA"/>
</dbReference>
<protein>
    <submittedName>
        <fullName evidence="2">Uncharacterized protein</fullName>
    </submittedName>
</protein>
<feature type="transmembrane region" description="Helical" evidence="1">
    <location>
        <begin position="14"/>
        <end position="32"/>
    </location>
</feature>
<comment type="caution">
    <text evidence="2">The sequence shown here is derived from an EMBL/GenBank/DDBJ whole genome shotgun (WGS) entry which is preliminary data.</text>
</comment>
<reference evidence="2 3" key="1">
    <citation type="submission" date="2024-01" db="EMBL/GenBank/DDBJ databases">
        <authorList>
            <person name="Waweru B."/>
        </authorList>
    </citation>
    <scope>NUCLEOTIDE SEQUENCE [LARGE SCALE GENOMIC DNA]</scope>
</reference>
<keyword evidence="1" id="KW-0472">Membrane</keyword>
<organism evidence="2 3">
    <name type="scientific">Dovyalis caffra</name>
    <dbReference type="NCBI Taxonomy" id="77055"/>
    <lineage>
        <taxon>Eukaryota</taxon>
        <taxon>Viridiplantae</taxon>
        <taxon>Streptophyta</taxon>
        <taxon>Embryophyta</taxon>
        <taxon>Tracheophyta</taxon>
        <taxon>Spermatophyta</taxon>
        <taxon>Magnoliopsida</taxon>
        <taxon>eudicotyledons</taxon>
        <taxon>Gunneridae</taxon>
        <taxon>Pentapetalae</taxon>
        <taxon>rosids</taxon>
        <taxon>fabids</taxon>
        <taxon>Malpighiales</taxon>
        <taxon>Salicaceae</taxon>
        <taxon>Flacourtieae</taxon>
        <taxon>Dovyalis</taxon>
    </lineage>
</organism>
<evidence type="ECO:0000256" key="1">
    <source>
        <dbReference type="SAM" id="Phobius"/>
    </source>
</evidence>
<keyword evidence="1" id="KW-1133">Transmembrane helix</keyword>
<dbReference type="Proteomes" id="UP001314170">
    <property type="component" value="Unassembled WGS sequence"/>
</dbReference>
<keyword evidence="1" id="KW-0812">Transmembrane</keyword>
<name>A0AAV1R8S1_9ROSI</name>
<keyword evidence="3" id="KW-1185">Reference proteome</keyword>
<sequence length="81" mass="9176">MATKTKKEENDRPLILNLIVIIGYALLAFIMWPDIKGQICNMRNYGVEGYTFYADGELMAAKEDQYFAAEHDFSEVVHGGV</sequence>
<accession>A0AAV1R8S1</accession>
<proteinExistence type="predicted"/>
<evidence type="ECO:0000313" key="2">
    <source>
        <dbReference type="EMBL" id="CAK7329219.1"/>
    </source>
</evidence>
<evidence type="ECO:0000313" key="3">
    <source>
        <dbReference type="Proteomes" id="UP001314170"/>
    </source>
</evidence>
<dbReference type="AlphaFoldDB" id="A0AAV1R8S1"/>
<gene>
    <name evidence="2" type="ORF">DCAF_LOCUS6968</name>
</gene>